<accession>A0A3N4HPZ6</accession>
<gene>
    <name evidence="2" type="ORF">BJ508DRAFT_315343</name>
</gene>
<evidence type="ECO:0000313" key="2">
    <source>
        <dbReference type="EMBL" id="RPA71734.1"/>
    </source>
</evidence>
<keyword evidence="3" id="KW-1185">Reference proteome</keyword>
<feature type="region of interest" description="Disordered" evidence="1">
    <location>
        <begin position="334"/>
        <end position="385"/>
    </location>
</feature>
<protein>
    <submittedName>
        <fullName evidence="2">Uncharacterized protein</fullName>
    </submittedName>
</protein>
<feature type="compositionally biased region" description="Polar residues" evidence="1">
    <location>
        <begin position="53"/>
        <end position="64"/>
    </location>
</feature>
<evidence type="ECO:0000256" key="1">
    <source>
        <dbReference type="SAM" id="MobiDB-lite"/>
    </source>
</evidence>
<dbReference type="AlphaFoldDB" id="A0A3N4HPZ6"/>
<feature type="compositionally biased region" description="Low complexity" evidence="1">
    <location>
        <begin position="355"/>
        <end position="373"/>
    </location>
</feature>
<reference evidence="2 3" key="1">
    <citation type="journal article" date="2018" name="Nat. Ecol. Evol.">
        <title>Pezizomycetes genomes reveal the molecular basis of ectomycorrhizal truffle lifestyle.</title>
        <authorList>
            <person name="Murat C."/>
            <person name="Payen T."/>
            <person name="Noel B."/>
            <person name="Kuo A."/>
            <person name="Morin E."/>
            <person name="Chen J."/>
            <person name="Kohler A."/>
            <person name="Krizsan K."/>
            <person name="Balestrini R."/>
            <person name="Da Silva C."/>
            <person name="Montanini B."/>
            <person name="Hainaut M."/>
            <person name="Levati E."/>
            <person name="Barry K.W."/>
            <person name="Belfiori B."/>
            <person name="Cichocki N."/>
            <person name="Clum A."/>
            <person name="Dockter R.B."/>
            <person name="Fauchery L."/>
            <person name="Guy J."/>
            <person name="Iotti M."/>
            <person name="Le Tacon F."/>
            <person name="Lindquist E.A."/>
            <person name="Lipzen A."/>
            <person name="Malagnac F."/>
            <person name="Mello A."/>
            <person name="Molinier V."/>
            <person name="Miyauchi S."/>
            <person name="Poulain J."/>
            <person name="Riccioni C."/>
            <person name="Rubini A."/>
            <person name="Sitrit Y."/>
            <person name="Splivallo R."/>
            <person name="Traeger S."/>
            <person name="Wang M."/>
            <person name="Zifcakova L."/>
            <person name="Wipf D."/>
            <person name="Zambonelli A."/>
            <person name="Paolocci F."/>
            <person name="Nowrousian M."/>
            <person name="Ottonello S."/>
            <person name="Baldrian P."/>
            <person name="Spatafora J.W."/>
            <person name="Henrissat B."/>
            <person name="Nagy L.G."/>
            <person name="Aury J.M."/>
            <person name="Wincker P."/>
            <person name="Grigoriev I.V."/>
            <person name="Bonfante P."/>
            <person name="Martin F.M."/>
        </authorList>
    </citation>
    <scope>NUCLEOTIDE SEQUENCE [LARGE SCALE GENOMIC DNA]</scope>
    <source>
        <strain evidence="2 3">RN42</strain>
    </source>
</reference>
<sequence length="435" mass="48065">MEPMPVSSLPASSDTALTTNCSASKNPSSPAEPVLNPKIIETTPVKEPGKGNEQATSQTPEATTSATADMIPMINDPTLPTYTYPLETRSFLTQLNPKSLDILQYVAGCQFCSDIVEFSKSIVVATGYYKHETPRSLCDAAFCFLANKTAASPTFGNREEEWERDGADTTELSDLVLQAWERQEEEEEELLARNDGSDTIVESWCQSDSDLDVELGIALEEFETEPQADVEEVDLSERGTVRVEGLGNEEGLGREVVEVYTVEEGRELVEVHMVEEGSGQEELGQEVRLGKKEVECFMVEVQTVEKDNYWLEEDWLGIAGETAEFVNASMEQSFTATSMHPTPSRPTGTVSTAISHTSPQSSATASSNSSCATPKRKHNWTDKPTPKKLCITEVDLIDQASPSRLPVKRETAHQSPVKNRNTRREEEWKQDGLRN</sequence>
<dbReference type="EMBL" id="ML119903">
    <property type="protein sequence ID" value="RPA71734.1"/>
    <property type="molecule type" value="Genomic_DNA"/>
</dbReference>
<organism evidence="2 3">
    <name type="scientific">Ascobolus immersus RN42</name>
    <dbReference type="NCBI Taxonomy" id="1160509"/>
    <lineage>
        <taxon>Eukaryota</taxon>
        <taxon>Fungi</taxon>
        <taxon>Dikarya</taxon>
        <taxon>Ascomycota</taxon>
        <taxon>Pezizomycotina</taxon>
        <taxon>Pezizomycetes</taxon>
        <taxon>Pezizales</taxon>
        <taxon>Ascobolaceae</taxon>
        <taxon>Ascobolus</taxon>
    </lineage>
</organism>
<feature type="compositionally biased region" description="Polar residues" evidence="1">
    <location>
        <begin position="334"/>
        <end position="354"/>
    </location>
</feature>
<feature type="compositionally biased region" description="Polar residues" evidence="1">
    <location>
        <begin position="9"/>
        <end position="29"/>
    </location>
</feature>
<dbReference type="Proteomes" id="UP000275078">
    <property type="component" value="Unassembled WGS sequence"/>
</dbReference>
<feature type="region of interest" description="Disordered" evidence="1">
    <location>
        <begin position="1"/>
        <end position="64"/>
    </location>
</feature>
<name>A0A3N4HPZ6_ASCIM</name>
<feature type="region of interest" description="Disordered" evidence="1">
    <location>
        <begin position="400"/>
        <end position="435"/>
    </location>
</feature>
<feature type="compositionally biased region" description="Basic and acidic residues" evidence="1">
    <location>
        <begin position="422"/>
        <end position="435"/>
    </location>
</feature>
<proteinExistence type="predicted"/>
<evidence type="ECO:0000313" key="3">
    <source>
        <dbReference type="Proteomes" id="UP000275078"/>
    </source>
</evidence>